<proteinExistence type="predicted"/>
<organism evidence="2 3">
    <name type="scientific">Chitinimonas prasina</name>
    <dbReference type="NCBI Taxonomy" id="1434937"/>
    <lineage>
        <taxon>Bacteria</taxon>
        <taxon>Pseudomonadati</taxon>
        <taxon>Pseudomonadota</taxon>
        <taxon>Betaproteobacteria</taxon>
        <taxon>Neisseriales</taxon>
        <taxon>Chitinibacteraceae</taxon>
        <taxon>Chitinimonas</taxon>
    </lineage>
</organism>
<name>A0ABQ5YGN7_9NEIS</name>
<comment type="caution">
    <text evidence="2">The sequence shown here is derived from an EMBL/GenBank/DDBJ whole genome shotgun (WGS) entry which is preliminary data.</text>
</comment>
<feature type="transmembrane region" description="Helical" evidence="1">
    <location>
        <begin position="20"/>
        <end position="43"/>
    </location>
</feature>
<evidence type="ECO:0000313" key="3">
    <source>
        <dbReference type="Proteomes" id="UP001156706"/>
    </source>
</evidence>
<keyword evidence="3" id="KW-1185">Reference proteome</keyword>
<dbReference type="Gene3D" id="1.10.287.540">
    <property type="entry name" value="Helix hairpin bin"/>
    <property type="match status" value="1"/>
</dbReference>
<dbReference type="PANTHER" id="PTHR39555:SF1">
    <property type="entry name" value="TYPE IV PILUS INNER MEMBRANE COMPONENT PILO"/>
    <property type="match status" value="1"/>
</dbReference>
<dbReference type="Proteomes" id="UP001156706">
    <property type="component" value="Unassembled WGS sequence"/>
</dbReference>
<reference evidence="3" key="1">
    <citation type="journal article" date="2019" name="Int. J. Syst. Evol. Microbiol.">
        <title>The Global Catalogue of Microorganisms (GCM) 10K type strain sequencing project: providing services to taxonomists for standard genome sequencing and annotation.</title>
        <authorList>
            <consortium name="The Broad Institute Genomics Platform"/>
            <consortium name="The Broad Institute Genome Sequencing Center for Infectious Disease"/>
            <person name="Wu L."/>
            <person name="Ma J."/>
        </authorList>
    </citation>
    <scope>NUCLEOTIDE SEQUENCE [LARGE SCALE GENOMIC DNA]</scope>
    <source>
        <strain evidence="3">NBRC 110044</strain>
    </source>
</reference>
<sequence length="221" mass="24064">MNLDELRRLDPKDIANWPAAVQLVTLALFSVVVIVLGYFLLLAGELEILDQGRAKEAELKTAFLDKKAKAVNLEAYRLQLADIQESFGALLKQLPSKAEMETLITEINQSGVGRGLQFELFKPTTAEVKTTEFAERPVSLKINGNYHDLAAFASDIAQLSRIVTLGDVQITVPTTSVDAKTGAAMGGVLSMQAVAKTYRALDAEEAVAMRKAEAEAKKKKQ</sequence>
<evidence type="ECO:0000256" key="1">
    <source>
        <dbReference type="SAM" id="Phobius"/>
    </source>
</evidence>
<dbReference type="Pfam" id="PF04350">
    <property type="entry name" value="PilO"/>
    <property type="match status" value="1"/>
</dbReference>
<dbReference type="PANTHER" id="PTHR39555">
    <property type="entry name" value="FIMBRIAL ASSEMBLY PROTEIN PILO-LIKE PROTEIN-RELATED"/>
    <property type="match status" value="1"/>
</dbReference>
<dbReference type="EMBL" id="BSOG01000003">
    <property type="protein sequence ID" value="GLR13854.1"/>
    <property type="molecule type" value="Genomic_DNA"/>
</dbReference>
<dbReference type="RefSeq" id="WP_284196957.1">
    <property type="nucleotide sequence ID" value="NZ_BSOG01000003.1"/>
</dbReference>
<protein>
    <submittedName>
        <fullName evidence="2">Type 4 fimbrial biogenesis protein PilO</fullName>
    </submittedName>
</protein>
<evidence type="ECO:0000313" key="2">
    <source>
        <dbReference type="EMBL" id="GLR13854.1"/>
    </source>
</evidence>
<gene>
    <name evidence="2" type="primary">pilO</name>
    <name evidence="2" type="ORF">GCM10007907_26440</name>
</gene>
<keyword evidence="1" id="KW-0472">Membrane</keyword>
<dbReference type="Gene3D" id="3.30.70.60">
    <property type="match status" value="1"/>
</dbReference>
<keyword evidence="1" id="KW-1133">Transmembrane helix</keyword>
<dbReference type="PIRSF" id="PIRSF016482">
    <property type="entry name" value="PilO"/>
    <property type="match status" value="1"/>
</dbReference>
<dbReference type="InterPro" id="IPR014717">
    <property type="entry name" value="Transl_elong_EF1B/ribsomal_bS6"/>
</dbReference>
<dbReference type="InterPro" id="IPR007445">
    <property type="entry name" value="PilO"/>
</dbReference>
<accession>A0ABQ5YGN7</accession>
<keyword evidence="1" id="KW-0812">Transmembrane</keyword>